<keyword evidence="2" id="KW-0479">Metal-binding</keyword>
<evidence type="ECO:0000256" key="3">
    <source>
        <dbReference type="ARBA" id="ARBA00022833"/>
    </source>
</evidence>
<dbReference type="InterPro" id="IPR000688">
    <property type="entry name" value="HypA/HybF"/>
</dbReference>
<dbReference type="RefSeq" id="WP_068078311.1">
    <property type="nucleotide sequence ID" value="NZ_JBHSLU010000043.1"/>
</dbReference>
<proteinExistence type="predicted"/>
<comment type="caution">
    <text evidence="4">The sequence shown here is derived from an EMBL/GenBank/DDBJ whole genome shotgun (WGS) entry which is preliminary data.</text>
</comment>
<evidence type="ECO:0000313" key="5">
    <source>
        <dbReference type="Proteomes" id="UP001596060"/>
    </source>
</evidence>
<dbReference type="Proteomes" id="UP001596060">
    <property type="component" value="Unassembled WGS sequence"/>
</dbReference>
<name>A0ABW0P113_9HYPH</name>
<sequence length="80" mass="8701">MHELGMARSIAAIVCEHARGRRVRGVRVAIGPHACIERQALAFCWDIVTEGTALAGATLGFVEAEGETFTVKDYEIREDA</sequence>
<keyword evidence="5" id="KW-1185">Reference proteome</keyword>
<dbReference type="Pfam" id="PF01155">
    <property type="entry name" value="HypA"/>
    <property type="match status" value="1"/>
</dbReference>
<dbReference type="EMBL" id="JBHSLU010000043">
    <property type="protein sequence ID" value="MFC5506431.1"/>
    <property type="molecule type" value="Genomic_DNA"/>
</dbReference>
<keyword evidence="1" id="KW-0533">Nickel</keyword>
<accession>A0ABW0P113</accession>
<reference evidence="5" key="1">
    <citation type="journal article" date="2019" name="Int. J. Syst. Evol. Microbiol.">
        <title>The Global Catalogue of Microorganisms (GCM) 10K type strain sequencing project: providing services to taxonomists for standard genome sequencing and annotation.</title>
        <authorList>
            <consortium name="The Broad Institute Genomics Platform"/>
            <consortium name="The Broad Institute Genome Sequencing Center for Infectious Disease"/>
            <person name="Wu L."/>
            <person name="Ma J."/>
        </authorList>
    </citation>
    <scope>NUCLEOTIDE SEQUENCE [LARGE SCALE GENOMIC DNA]</scope>
    <source>
        <strain evidence="5">CCUG 43117</strain>
    </source>
</reference>
<keyword evidence="3" id="KW-0862">Zinc</keyword>
<gene>
    <name evidence="4" type="ORF">ACFPN9_14320</name>
</gene>
<protein>
    <submittedName>
        <fullName evidence="4">Hydrogenase/urease maturation nickel metallochaperone HypA</fullName>
    </submittedName>
</protein>
<evidence type="ECO:0000256" key="1">
    <source>
        <dbReference type="ARBA" id="ARBA00022596"/>
    </source>
</evidence>
<evidence type="ECO:0000313" key="4">
    <source>
        <dbReference type="EMBL" id="MFC5506431.1"/>
    </source>
</evidence>
<dbReference type="Gene3D" id="3.30.2320.50">
    <property type="match status" value="1"/>
</dbReference>
<organism evidence="4 5">
    <name type="scientific">Bosea massiliensis</name>
    <dbReference type="NCBI Taxonomy" id="151419"/>
    <lineage>
        <taxon>Bacteria</taxon>
        <taxon>Pseudomonadati</taxon>
        <taxon>Pseudomonadota</taxon>
        <taxon>Alphaproteobacteria</taxon>
        <taxon>Hyphomicrobiales</taxon>
        <taxon>Boseaceae</taxon>
        <taxon>Bosea</taxon>
    </lineage>
</organism>
<evidence type="ECO:0000256" key="2">
    <source>
        <dbReference type="ARBA" id="ARBA00022723"/>
    </source>
</evidence>